<keyword evidence="1" id="KW-0472">Membrane</keyword>
<dbReference type="RefSeq" id="WP_271281960.1">
    <property type="nucleotide sequence ID" value="NZ_JAMGZK010000044.1"/>
</dbReference>
<comment type="caution">
    <text evidence="2">The sequence shown here is derived from an EMBL/GenBank/DDBJ whole genome shotgun (WGS) entry which is preliminary data.</text>
</comment>
<feature type="transmembrane region" description="Helical" evidence="1">
    <location>
        <begin position="32"/>
        <end position="52"/>
    </location>
</feature>
<keyword evidence="3" id="KW-1185">Reference proteome</keyword>
<accession>A0A9J6PZU7</accession>
<gene>
    <name evidence="2" type="ORF">M8014_07830</name>
</gene>
<organism evidence="2 3">
    <name type="scientific">Silvania hatchlandensis</name>
    <dbReference type="NCBI Taxonomy" id="2926469"/>
    <lineage>
        <taxon>Bacteria</taxon>
        <taxon>Pseudomonadati</taxon>
        <taxon>Pseudomonadota</taxon>
        <taxon>Gammaproteobacteria</taxon>
        <taxon>Enterobacterales</taxon>
        <taxon>Enterobacteriaceae</taxon>
        <taxon>Silvania</taxon>
    </lineage>
</organism>
<evidence type="ECO:0000313" key="3">
    <source>
        <dbReference type="Proteomes" id="UP001063816"/>
    </source>
</evidence>
<dbReference type="Proteomes" id="UP001063816">
    <property type="component" value="Unassembled WGS sequence"/>
</dbReference>
<proteinExistence type="predicted"/>
<reference evidence="2" key="1">
    <citation type="submission" date="2022-05" db="EMBL/GenBank/DDBJ databases">
        <title>Description of a novel species of Leclercia; Leclercia tamurae and the Proposal for a Novel Genus Silvania gen. nov. Containing Two Novel Species Silvania hatchlandensis sp. nov. and Silvania confinis sp. nov. Isolated from the Rhizosphere of Oak.</title>
        <authorList>
            <person name="Maddock D.W."/>
            <person name="Brady C.L."/>
            <person name="Denman S."/>
            <person name="Arnold D."/>
        </authorList>
    </citation>
    <scope>NUCLEOTIDE SEQUENCE</scope>
    <source>
        <strain evidence="2">H19S6</strain>
    </source>
</reference>
<protein>
    <submittedName>
        <fullName evidence="2">Uncharacterized protein</fullName>
    </submittedName>
</protein>
<name>A0A9J6PZU7_9ENTR</name>
<evidence type="ECO:0000256" key="1">
    <source>
        <dbReference type="SAM" id="Phobius"/>
    </source>
</evidence>
<dbReference type="AlphaFoldDB" id="A0A9J6PZU7"/>
<sequence length="170" mass="18888">MANGHGNPDKLPGVDESRFAIALESAFRRCGLVFLLLIIAAALSGVFSVGYFSHASQSTENKTVKIDYQRFGRLQNQLQLKITVAREPGENTTLVLGGEYMDSFETSAIWPQPDNMYSQGQKLILVYHPAGQKGDFSVWIYTAPDQPGKAVTTLHVNNAPEMSFWQFIYP</sequence>
<evidence type="ECO:0000313" key="2">
    <source>
        <dbReference type="EMBL" id="MCU6664249.1"/>
    </source>
</evidence>
<dbReference type="EMBL" id="JAMGZK010000044">
    <property type="protein sequence ID" value="MCU6664249.1"/>
    <property type="molecule type" value="Genomic_DNA"/>
</dbReference>
<keyword evidence="1" id="KW-1133">Transmembrane helix</keyword>
<keyword evidence="1" id="KW-0812">Transmembrane</keyword>